<evidence type="ECO:0000313" key="3">
    <source>
        <dbReference type="Proteomes" id="UP001501074"/>
    </source>
</evidence>
<proteinExistence type="predicted"/>
<dbReference type="InterPro" id="IPR028973">
    <property type="entry name" value="PhnB-like"/>
</dbReference>
<reference evidence="3" key="1">
    <citation type="journal article" date="2019" name="Int. J. Syst. Evol. Microbiol.">
        <title>The Global Catalogue of Microorganisms (GCM) 10K type strain sequencing project: providing services to taxonomists for standard genome sequencing and annotation.</title>
        <authorList>
            <consortium name="The Broad Institute Genomics Platform"/>
            <consortium name="The Broad Institute Genome Sequencing Center for Infectious Disease"/>
            <person name="Wu L."/>
            <person name="Ma J."/>
        </authorList>
    </citation>
    <scope>NUCLEOTIDE SEQUENCE [LARGE SCALE GENOMIC DNA]</scope>
    <source>
        <strain evidence="3">JCM 16902</strain>
    </source>
</reference>
<name>A0ABP6ZL89_9ACTN</name>
<evidence type="ECO:0000313" key="2">
    <source>
        <dbReference type="EMBL" id="GAA3612396.1"/>
    </source>
</evidence>
<comment type="caution">
    <text evidence="2">The sequence shown here is derived from an EMBL/GenBank/DDBJ whole genome shotgun (WGS) entry which is preliminary data.</text>
</comment>
<feature type="domain" description="PhnB-like" evidence="1">
    <location>
        <begin position="4"/>
        <end position="117"/>
    </location>
</feature>
<dbReference type="EMBL" id="BAAAZO010000004">
    <property type="protein sequence ID" value="GAA3612396.1"/>
    <property type="molecule type" value="Genomic_DNA"/>
</dbReference>
<evidence type="ECO:0000259" key="1">
    <source>
        <dbReference type="Pfam" id="PF06983"/>
    </source>
</evidence>
<dbReference type="PIRSF" id="PIRSF021700">
    <property type="entry name" value="3_dmu_93_MTrfase"/>
    <property type="match status" value="1"/>
</dbReference>
<dbReference type="PANTHER" id="PTHR33990">
    <property type="entry name" value="PROTEIN YJDN-RELATED"/>
    <property type="match status" value="1"/>
</dbReference>
<dbReference type="InterPro" id="IPR009725">
    <property type="entry name" value="3_dmu_93_MTrfase"/>
</dbReference>
<sequence>MPTIHPSLWFDGNAQEAVGLYTQLFPNSSILRTSYFGPGTPGPEGQVMAIDFELDGRLFNAVNGGPQFPFTEAVSFTVLCGDQAEVDHYWFGLSAAGGQEMQCGWLKDRFGVSWQVVPQVLGELIGDPDPGRRDRATQAMLGMKRLVIADLVRAADGD</sequence>
<dbReference type="Gene3D" id="3.10.180.10">
    <property type="entry name" value="2,3-Dihydroxybiphenyl 1,2-Dioxygenase, domain 1"/>
    <property type="match status" value="1"/>
</dbReference>
<dbReference type="RefSeq" id="WP_231482081.1">
    <property type="nucleotide sequence ID" value="NZ_BAAAZO010000004.1"/>
</dbReference>
<dbReference type="InterPro" id="IPR029068">
    <property type="entry name" value="Glyas_Bleomycin-R_OHBP_Dase"/>
</dbReference>
<protein>
    <submittedName>
        <fullName evidence="2">VOC family protein</fullName>
    </submittedName>
</protein>
<organism evidence="2 3">
    <name type="scientific">Kineosporia mesophila</name>
    <dbReference type="NCBI Taxonomy" id="566012"/>
    <lineage>
        <taxon>Bacteria</taxon>
        <taxon>Bacillati</taxon>
        <taxon>Actinomycetota</taxon>
        <taxon>Actinomycetes</taxon>
        <taxon>Kineosporiales</taxon>
        <taxon>Kineosporiaceae</taxon>
        <taxon>Kineosporia</taxon>
    </lineage>
</organism>
<gene>
    <name evidence="2" type="ORF">GCM10022223_30600</name>
</gene>
<dbReference type="Pfam" id="PF06983">
    <property type="entry name" value="3-dmu-9_3-mt"/>
    <property type="match status" value="1"/>
</dbReference>
<dbReference type="Proteomes" id="UP001501074">
    <property type="component" value="Unassembled WGS sequence"/>
</dbReference>
<accession>A0ABP6ZL89</accession>
<dbReference type="PANTHER" id="PTHR33990:SF2">
    <property type="entry name" value="PHNB-LIKE DOMAIN-CONTAINING PROTEIN"/>
    <property type="match status" value="1"/>
</dbReference>
<dbReference type="CDD" id="cd06588">
    <property type="entry name" value="PhnB_like"/>
    <property type="match status" value="1"/>
</dbReference>
<keyword evidence="3" id="KW-1185">Reference proteome</keyword>
<dbReference type="SUPFAM" id="SSF54593">
    <property type="entry name" value="Glyoxalase/Bleomycin resistance protein/Dihydroxybiphenyl dioxygenase"/>
    <property type="match status" value="1"/>
</dbReference>